<keyword evidence="1" id="KW-0614">Plasmid</keyword>
<sequence length="199" mass="23356">MLPHQLADMTVQERRVLRDQNKRHAGMPHRLKRRHVVRHLRPGRADAKHPLRLIQHDQRVRREGEVRQHHPWVFRVFAQLRPVRNRRRRDIRQLQLRDAHDEERTPLVDGCLHHLDRQRGLPATRRRRDQRDRLRCAHVSLPSRFRVIMEMRAVMPPAMIDSPVKTPPRARMAAATAGMPARLLLAAPRAALTAASNPT</sequence>
<reference evidence="1" key="1">
    <citation type="submission" date="1998-06" db="EMBL/GenBank/DDBJ databases">
        <title>Structural analysis of putative hypovirulent plasmid, pJTPS1, found in a spontaneous avirulent mutant of Rastonia solanacearum.</title>
        <authorList>
            <person name="Shimizu R."/>
            <person name="Akaishi K."/>
            <person name="Negishi H."/>
            <person name="Tanaka H."/>
            <person name="Ichinose Y."/>
            <person name="Shiraishi T."/>
            <person name="Yamada T."/>
        </authorList>
    </citation>
    <scope>NUCLEOTIDE SEQUENCE</scope>
    <source>
        <strain evidence="1">M4S</strain>
        <plasmid evidence="1">pJTPS1</plasmid>
    </source>
</reference>
<geneLocation type="plasmid" evidence="1">
    <name>pJTPS1</name>
</geneLocation>
<protein>
    <submittedName>
        <fullName evidence="1">Uncharacterized protein</fullName>
    </submittedName>
</protein>
<dbReference type="EMBL" id="AB015669">
    <property type="protein sequence ID" value="BAA32225.1"/>
    <property type="molecule type" value="Genomic_DNA"/>
</dbReference>
<organism evidence="1">
    <name type="scientific">Ralstonia solanacearum</name>
    <name type="common">Pseudomonas solanacearum</name>
    <dbReference type="NCBI Taxonomy" id="305"/>
    <lineage>
        <taxon>Bacteria</taxon>
        <taxon>Pseudomonadati</taxon>
        <taxon>Pseudomonadota</taxon>
        <taxon>Betaproteobacteria</taxon>
        <taxon>Burkholderiales</taxon>
        <taxon>Burkholderiaceae</taxon>
        <taxon>Ralstonia</taxon>
        <taxon>Ralstonia solanacearum species complex</taxon>
    </lineage>
</organism>
<name>O82967_RALSL</name>
<dbReference type="AlphaFoldDB" id="O82967"/>
<evidence type="ECO:0000313" key="1">
    <source>
        <dbReference type="EMBL" id="BAA32225.1"/>
    </source>
</evidence>
<accession>O82967</accession>
<proteinExistence type="predicted"/>